<dbReference type="Gene3D" id="3.40.980.10">
    <property type="entry name" value="MoaB/Mog-like domain"/>
    <property type="match status" value="1"/>
</dbReference>
<dbReference type="RefSeq" id="WP_171094513.1">
    <property type="nucleotide sequence ID" value="NZ_CP053069.1"/>
</dbReference>
<dbReference type="InterPro" id="IPR001453">
    <property type="entry name" value="MoaB/Mog_dom"/>
</dbReference>
<proteinExistence type="predicted"/>
<dbReference type="SUPFAM" id="SSF53218">
    <property type="entry name" value="Molybdenum cofactor biosynthesis proteins"/>
    <property type="match status" value="1"/>
</dbReference>
<name>A0A6M4H3H3_9PROT</name>
<organism evidence="2 3">
    <name type="scientific">Usitatibacter rugosus</name>
    <dbReference type="NCBI Taxonomy" id="2732067"/>
    <lineage>
        <taxon>Bacteria</taxon>
        <taxon>Pseudomonadati</taxon>
        <taxon>Pseudomonadota</taxon>
        <taxon>Betaproteobacteria</taxon>
        <taxon>Nitrosomonadales</taxon>
        <taxon>Usitatibacteraceae</taxon>
        <taxon>Usitatibacter</taxon>
    </lineage>
</organism>
<dbReference type="PANTHER" id="PTHR13939">
    <property type="entry name" value="NICOTINAMIDE-NUCLEOTIDE AMIDOHYDROLASE PNCC"/>
    <property type="match status" value="1"/>
</dbReference>
<dbReference type="EMBL" id="CP053069">
    <property type="protein sequence ID" value="QJR12367.1"/>
    <property type="molecule type" value="Genomic_DNA"/>
</dbReference>
<feature type="domain" description="MoaB/Mog" evidence="1">
    <location>
        <begin position="4"/>
        <end position="165"/>
    </location>
</feature>
<dbReference type="KEGG" id="uru:DSM104443_03453"/>
<dbReference type="Pfam" id="PF00994">
    <property type="entry name" value="MoCF_biosynth"/>
    <property type="match status" value="1"/>
</dbReference>
<dbReference type="SMART" id="SM00852">
    <property type="entry name" value="MoCF_biosynth"/>
    <property type="match status" value="1"/>
</dbReference>
<keyword evidence="3" id="KW-1185">Reference proteome</keyword>
<gene>
    <name evidence="2" type="primary">pncC_2</name>
    <name evidence="2" type="ORF">DSM104443_03453</name>
</gene>
<accession>A0A6M4H3H3</accession>
<reference evidence="2 3" key="1">
    <citation type="submission" date="2020-04" db="EMBL/GenBank/DDBJ databases">
        <title>Usitatibacter rugosus gen. nov., sp. nov. and Usitatibacter palustris sp. nov., novel members of Usitatibacteraceae fam. nov. within the order Nitrosomonadales isolated from soil.</title>
        <authorList>
            <person name="Huber K.J."/>
            <person name="Neumann-Schaal M."/>
            <person name="Geppert A."/>
            <person name="Luckner M."/>
            <person name="Wanner G."/>
            <person name="Overmann J."/>
        </authorList>
    </citation>
    <scope>NUCLEOTIDE SEQUENCE [LARGE SCALE GENOMIC DNA]</scope>
    <source>
        <strain evidence="2 3">0125_3</strain>
    </source>
</reference>
<dbReference type="GO" id="GO:0019159">
    <property type="term" value="F:nicotinamide-nucleotide amidase activity"/>
    <property type="evidence" value="ECO:0007669"/>
    <property type="project" value="UniProtKB-EC"/>
</dbReference>
<dbReference type="InterPro" id="IPR036425">
    <property type="entry name" value="MoaB/Mog-like_dom_sf"/>
</dbReference>
<evidence type="ECO:0000313" key="2">
    <source>
        <dbReference type="EMBL" id="QJR12367.1"/>
    </source>
</evidence>
<dbReference type="PANTHER" id="PTHR13939:SF0">
    <property type="entry name" value="NMN AMIDOHYDROLASE-LIKE PROTEIN YFAY"/>
    <property type="match status" value="1"/>
</dbReference>
<evidence type="ECO:0000313" key="3">
    <source>
        <dbReference type="Proteomes" id="UP000501534"/>
    </source>
</evidence>
<dbReference type="AlphaFoldDB" id="A0A6M4H3H3"/>
<dbReference type="CDD" id="cd00885">
    <property type="entry name" value="cinA"/>
    <property type="match status" value="1"/>
</dbReference>
<keyword evidence="2" id="KW-0378">Hydrolase</keyword>
<dbReference type="EC" id="3.5.1.42" evidence="2"/>
<evidence type="ECO:0000259" key="1">
    <source>
        <dbReference type="SMART" id="SM00852"/>
    </source>
</evidence>
<sequence length="249" mass="27698">MAFGALIIGDELLSGKRQDKHLAKVIELLGARNLELAWAEYVGDDPARITATLQRTFATSDIVFSFGGIGATPDDHTRQCAAAALGVGLAVHPEGLKELEARFKPEEITERRLKMIEFPEGSSIVPNPYNRIPGFCVNHHYFVPGFPEMAHPMVAWALDTRYKHLHREVRPVEHAIAVRVGESFLIDIMNAVVRDYPDLKLASLPQNIEGGYRVELSVRGDPKRVPDAMAYVRTEVAKLGYAFEELAPR</sequence>
<protein>
    <submittedName>
        <fullName evidence="2">Nicotinamide-nucleotide amidohydrolase PncC</fullName>
        <ecNumber evidence="2">3.5.1.42</ecNumber>
    </submittedName>
</protein>
<dbReference type="Proteomes" id="UP000501534">
    <property type="component" value="Chromosome"/>
</dbReference>
<dbReference type="InterPro" id="IPR050101">
    <property type="entry name" value="CinA"/>
</dbReference>